<keyword evidence="5" id="KW-0472">Membrane</keyword>
<dbReference type="CDD" id="cd06091">
    <property type="entry name" value="KOW_NusG"/>
    <property type="match status" value="1"/>
</dbReference>
<feature type="transmembrane region" description="Helical" evidence="5">
    <location>
        <begin position="7"/>
        <end position="25"/>
    </location>
</feature>
<keyword evidence="4" id="KW-0804">Transcription</keyword>
<dbReference type="GO" id="GO:0031564">
    <property type="term" value="P:transcription antitermination"/>
    <property type="evidence" value="ECO:0007669"/>
    <property type="project" value="UniProtKB-KW"/>
</dbReference>
<keyword evidence="1" id="KW-0806">Transcription termination</keyword>
<dbReference type="InterPro" id="IPR047050">
    <property type="entry name" value="NGN"/>
</dbReference>
<dbReference type="InterPro" id="IPR008991">
    <property type="entry name" value="Translation_prot_SH3-like_sf"/>
</dbReference>
<keyword evidence="5" id="KW-0812">Transmembrane</keyword>
<dbReference type="SMART" id="SM00739">
    <property type="entry name" value="KOW"/>
    <property type="match status" value="1"/>
</dbReference>
<feature type="domain" description="NusG-like N-terminal" evidence="6">
    <location>
        <begin position="130"/>
        <end position="248"/>
    </location>
</feature>
<evidence type="ECO:0000256" key="1">
    <source>
        <dbReference type="ARBA" id="ARBA00022472"/>
    </source>
</evidence>
<accession>A0AA35SRS9</accession>
<feature type="transmembrane region" description="Helical" evidence="5">
    <location>
        <begin position="37"/>
        <end position="58"/>
    </location>
</feature>
<evidence type="ECO:0000313" key="8">
    <source>
        <dbReference type="EMBL" id="CAI8034087.1"/>
    </source>
</evidence>
<comment type="caution">
    <text evidence="8">The sequence shown here is derived from an EMBL/GenBank/DDBJ whole genome shotgun (WGS) entry which is preliminary data.</text>
</comment>
<evidence type="ECO:0000259" key="6">
    <source>
        <dbReference type="SMART" id="SM00738"/>
    </source>
</evidence>
<keyword evidence="2" id="KW-0889">Transcription antitermination</keyword>
<feature type="domain" description="KOW" evidence="7">
    <location>
        <begin position="261"/>
        <end position="288"/>
    </location>
</feature>
<dbReference type="Pfam" id="PF00467">
    <property type="entry name" value="KOW"/>
    <property type="match status" value="1"/>
</dbReference>
<dbReference type="InterPro" id="IPR036735">
    <property type="entry name" value="NGN_dom_sf"/>
</dbReference>
<evidence type="ECO:0000313" key="9">
    <source>
        <dbReference type="Proteomes" id="UP001174909"/>
    </source>
</evidence>
<keyword evidence="3" id="KW-0805">Transcription regulation</keyword>
<proteinExistence type="inferred from homology"/>
<feature type="transmembrane region" description="Helical" evidence="5">
    <location>
        <begin position="79"/>
        <end position="99"/>
    </location>
</feature>
<dbReference type="Proteomes" id="UP001174909">
    <property type="component" value="Unassembled WGS sequence"/>
</dbReference>
<name>A0AA35SRS9_GEOBA</name>
<dbReference type="CDD" id="cd09891">
    <property type="entry name" value="NGN_Bact_1"/>
    <property type="match status" value="1"/>
</dbReference>
<reference evidence="8" key="1">
    <citation type="submission" date="2023-03" db="EMBL/GenBank/DDBJ databases">
        <authorList>
            <person name="Steffen K."/>
            <person name="Cardenas P."/>
        </authorList>
    </citation>
    <scope>NUCLEOTIDE SEQUENCE</scope>
</reference>
<dbReference type="InterPro" id="IPR005824">
    <property type="entry name" value="KOW"/>
</dbReference>
<dbReference type="Gene3D" id="2.30.30.30">
    <property type="match status" value="1"/>
</dbReference>
<dbReference type="AlphaFoldDB" id="A0AA35SRS9"/>
<evidence type="ECO:0000259" key="7">
    <source>
        <dbReference type="SMART" id="SM00739"/>
    </source>
</evidence>
<dbReference type="Pfam" id="PF02357">
    <property type="entry name" value="NusG"/>
    <property type="match status" value="1"/>
</dbReference>
<gene>
    <name evidence="8" type="ORF">GBAR_LOCUS19231</name>
</gene>
<dbReference type="GO" id="GO:0006354">
    <property type="term" value="P:DNA-templated transcription elongation"/>
    <property type="evidence" value="ECO:0007669"/>
    <property type="project" value="InterPro"/>
</dbReference>
<keyword evidence="5" id="KW-1133">Transmembrane helix</keyword>
<dbReference type="InterPro" id="IPR006645">
    <property type="entry name" value="NGN-like_dom"/>
</dbReference>
<dbReference type="GO" id="GO:0006353">
    <property type="term" value="P:DNA-templated transcription termination"/>
    <property type="evidence" value="ECO:0007669"/>
    <property type="project" value="UniProtKB-KW"/>
</dbReference>
<dbReference type="SUPFAM" id="SSF50104">
    <property type="entry name" value="Translation proteins SH3-like domain"/>
    <property type="match status" value="1"/>
</dbReference>
<organism evidence="8 9">
    <name type="scientific">Geodia barretti</name>
    <name type="common">Barrett's horny sponge</name>
    <dbReference type="NCBI Taxonomy" id="519541"/>
    <lineage>
        <taxon>Eukaryota</taxon>
        <taxon>Metazoa</taxon>
        <taxon>Porifera</taxon>
        <taxon>Demospongiae</taxon>
        <taxon>Heteroscleromorpha</taxon>
        <taxon>Tetractinellida</taxon>
        <taxon>Astrophorina</taxon>
        <taxon>Geodiidae</taxon>
        <taxon>Geodia</taxon>
    </lineage>
</organism>
<dbReference type="NCBIfam" id="TIGR00922">
    <property type="entry name" value="nusG"/>
    <property type="match status" value="1"/>
</dbReference>
<evidence type="ECO:0000256" key="4">
    <source>
        <dbReference type="ARBA" id="ARBA00023163"/>
    </source>
</evidence>
<dbReference type="PRINTS" id="PR00338">
    <property type="entry name" value="NUSGTNSCPFCT"/>
</dbReference>
<dbReference type="EMBL" id="CASHTH010002711">
    <property type="protein sequence ID" value="CAI8034087.1"/>
    <property type="molecule type" value="Genomic_DNA"/>
</dbReference>
<dbReference type="HAMAP" id="MF_00948">
    <property type="entry name" value="NusG"/>
    <property type="match status" value="1"/>
</dbReference>
<dbReference type="SUPFAM" id="SSF82679">
    <property type="entry name" value="N-utilization substance G protein NusG, N-terminal domain"/>
    <property type="match status" value="1"/>
</dbReference>
<dbReference type="InterPro" id="IPR014722">
    <property type="entry name" value="Rib_uL2_dom2"/>
</dbReference>
<dbReference type="PROSITE" id="PS51257">
    <property type="entry name" value="PROKAR_LIPOPROTEIN"/>
    <property type="match status" value="1"/>
</dbReference>
<dbReference type="SMART" id="SM00738">
    <property type="entry name" value="NGN"/>
    <property type="match status" value="1"/>
</dbReference>
<sequence>MKEVQGSTITVIIACAFLGLYIGLVDGNSAFPEWNNPLSWIFLVILPIVVFFTARSWENQPQSSREAKSSDENKPNQKVIAAAIACIPLMAVLVSQYVLNNSLEGFGMAFLRTSLFVNYNLYTLVNQNMDGYWYVVQIYTGHEKKVKLNLDNMIVREELRDEILQVNVPETEVVEIKDSERKISLRPSYPGYVLVNTIHELGPHVDNLIGQKSWTLIQETPGVMNFLGPTSHPSPLSPDDVEVMLQLSTEEEETLPVPVMEYEIGDKVKVINGPFSGFPAEIKEIDMEHQRLRLSISLFGRSTSVDLGLLEVEELN</sequence>
<dbReference type="InterPro" id="IPR001062">
    <property type="entry name" value="Transcrpt_antiterm_NusG"/>
</dbReference>
<protein>
    <submittedName>
        <fullName evidence="8">Transcription termination/antitermination protein NusG</fullName>
    </submittedName>
</protein>
<keyword evidence="9" id="KW-1185">Reference proteome</keyword>
<dbReference type="GO" id="GO:0005829">
    <property type="term" value="C:cytosol"/>
    <property type="evidence" value="ECO:0007669"/>
    <property type="project" value="TreeGrafter"/>
</dbReference>
<evidence type="ECO:0000256" key="5">
    <source>
        <dbReference type="SAM" id="Phobius"/>
    </source>
</evidence>
<evidence type="ECO:0000256" key="2">
    <source>
        <dbReference type="ARBA" id="ARBA00022814"/>
    </source>
</evidence>
<dbReference type="PANTHER" id="PTHR30265:SF2">
    <property type="entry name" value="TRANSCRIPTION TERMINATION_ANTITERMINATION PROTEIN NUSG"/>
    <property type="match status" value="1"/>
</dbReference>
<evidence type="ECO:0000256" key="3">
    <source>
        <dbReference type="ARBA" id="ARBA00023015"/>
    </source>
</evidence>
<dbReference type="PANTHER" id="PTHR30265">
    <property type="entry name" value="RHO-INTERACTING TRANSCRIPTION TERMINATION FACTOR NUSG"/>
    <property type="match status" value="1"/>
</dbReference>
<dbReference type="GO" id="GO:0032784">
    <property type="term" value="P:regulation of DNA-templated transcription elongation"/>
    <property type="evidence" value="ECO:0007669"/>
    <property type="project" value="InterPro"/>
</dbReference>
<dbReference type="InterPro" id="IPR043425">
    <property type="entry name" value="NusG-like"/>
</dbReference>
<dbReference type="Gene3D" id="3.30.70.940">
    <property type="entry name" value="NusG, N-terminal domain"/>
    <property type="match status" value="1"/>
</dbReference>